<dbReference type="PANTHER" id="PTHR42951">
    <property type="entry name" value="METALLO-BETA-LACTAMASE DOMAIN-CONTAINING"/>
    <property type="match status" value="1"/>
</dbReference>
<dbReference type="InterPro" id="IPR036866">
    <property type="entry name" value="RibonucZ/Hydroxyglut_hydro"/>
</dbReference>
<evidence type="ECO:0000313" key="4">
    <source>
        <dbReference type="Proteomes" id="UP000319148"/>
    </source>
</evidence>
<comment type="similarity">
    <text evidence="1">Belongs to the metallo-beta-lactamase superfamily. Class-B beta-lactamase family.</text>
</comment>
<feature type="domain" description="Metallo-beta-lactamase" evidence="2">
    <location>
        <begin position="31"/>
        <end position="235"/>
    </location>
</feature>
<dbReference type="Pfam" id="PF00753">
    <property type="entry name" value="Lactamase_B"/>
    <property type="match status" value="2"/>
</dbReference>
<sequence>MIRIADKWFERRVIGDGVTYLTEPHVVPFIRCNIWHVRGGDRDMLVDTGLGIVSLREAEKDLFEHPVTAVATHAHFDHMGGMHEFEDRVIHECEYEAMATAEDSIALGTHQIDAANLAHIREAGYELEDGSFLKALPHEGFRAECQKSIGTCAGRCVKEGDVIDLGNRVFEVLHLPGHSPGSIGLYERATEILFSGDAIYDGPLLAELPGSDMSVYVDTMKRLRELPVRIVHAGHEESFGRERLLEIVDRYLGKWDR</sequence>
<dbReference type="SMART" id="SM00849">
    <property type="entry name" value="Lactamase_B"/>
    <property type="match status" value="1"/>
</dbReference>
<dbReference type="Gene3D" id="3.60.15.10">
    <property type="entry name" value="Ribonuclease Z/Hydroxyacylglutathione hydrolase-like"/>
    <property type="match status" value="1"/>
</dbReference>
<dbReference type="GO" id="GO:0017001">
    <property type="term" value="P:antibiotic catabolic process"/>
    <property type="evidence" value="ECO:0007669"/>
    <property type="project" value="UniProtKB-ARBA"/>
</dbReference>
<keyword evidence="3" id="KW-0378">Hydrolase</keyword>
<keyword evidence="4" id="KW-1185">Reference proteome</keyword>
<accession>A0A501P9F3</accession>
<dbReference type="Proteomes" id="UP000319148">
    <property type="component" value="Unassembled WGS sequence"/>
</dbReference>
<dbReference type="InterPro" id="IPR050855">
    <property type="entry name" value="NDM-1-like"/>
</dbReference>
<proteinExistence type="inferred from homology"/>
<evidence type="ECO:0000313" key="3">
    <source>
        <dbReference type="EMBL" id="TPD56858.1"/>
    </source>
</evidence>
<name>A0A501P9F3_9PROT</name>
<dbReference type="AlphaFoldDB" id="A0A501P9F3"/>
<dbReference type="SUPFAM" id="SSF56281">
    <property type="entry name" value="Metallo-hydrolase/oxidoreductase"/>
    <property type="match status" value="1"/>
</dbReference>
<evidence type="ECO:0000256" key="1">
    <source>
        <dbReference type="ARBA" id="ARBA00005250"/>
    </source>
</evidence>
<dbReference type="InterPro" id="IPR001279">
    <property type="entry name" value="Metallo-B-lactamas"/>
</dbReference>
<gene>
    <name evidence="3" type="ORF">FIV46_17975</name>
</gene>
<reference evidence="4" key="1">
    <citation type="submission" date="2019-06" db="EMBL/GenBank/DDBJ databases">
        <title>The complete genome of Emcibacter congregatus ZYLT.</title>
        <authorList>
            <person name="Zhao Z."/>
        </authorList>
    </citation>
    <scope>NUCLEOTIDE SEQUENCE [LARGE SCALE GENOMIC DNA]</scope>
    <source>
        <strain evidence="4">MCCC 1A06723</strain>
    </source>
</reference>
<evidence type="ECO:0000259" key="2">
    <source>
        <dbReference type="SMART" id="SM00849"/>
    </source>
</evidence>
<dbReference type="OrthoDB" id="9802991at2"/>
<dbReference type="EMBL" id="VFIY01000019">
    <property type="protein sequence ID" value="TPD56858.1"/>
    <property type="molecule type" value="Genomic_DNA"/>
</dbReference>
<comment type="caution">
    <text evidence="3">The sequence shown here is derived from an EMBL/GenBank/DDBJ whole genome shotgun (WGS) entry which is preliminary data.</text>
</comment>
<protein>
    <submittedName>
        <fullName evidence="3">MBL fold metallo-hydrolase</fullName>
    </submittedName>
</protein>
<organism evidence="3 4">
    <name type="scientific">Emcibacter nanhaiensis</name>
    <dbReference type="NCBI Taxonomy" id="1505037"/>
    <lineage>
        <taxon>Bacteria</taxon>
        <taxon>Pseudomonadati</taxon>
        <taxon>Pseudomonadota</taxon>
        <taxon>Alphaproteobacteria</taxon>
        <taxon>Emcibacterales</taxon>
        <taxon>Emcibacteraceae</taxon>
        <taxon>Emcibacter</taxon>
    </lineage>
</organism>
<dbReference type="PANTHER" id="PTHR42951:SF4">
    <property type="entry name" value="ACYL-COENZYME A THIOESTERASE MBLAC2"/>
    <property type="match status" value="1"/>
</dbReference>
<dbReference type="GO" id="GO:0016787">
    <property type="term" value="F:hydrolase activity"/>
    <property type="evidence" value="ECO:0007669"/>
    <property type="project" value="UniProtKB-KW"/>
</dbReference>
<dbReference type="RefSeq" id="WP_139942329.1">
    <property type="nucleotide sequence ID" value="NZ_JBHSYP010000003.1"/>
</dbReference>